<feature type="transmembrane region" description="Helical" evidence="6">
    <location>
        <begin position="285"/>
        <end position="303"/>
    </location>
</feature>
<reference evidence="8 9" key="1">
    <citation type="submission" date="2016-08" db="EMBL/GenBank/DDBJ databases">
        <title>Whole genome sequence of Pseudomonas graminis strain UASWS1507, a potential biological control agent for agriculture.</title>
        <authorList>
            <person name="Crovadore J."/>
            <person name="Calmin G."/>
            <person name="Chablais R."/>
            <person name="Cochard B."/>
            <person name="Lefort F."/>
        </authorList>
    </citation>
    <scope>NUCLEOTIDE SEQUENCE [LARGE SCALE GENOMIC DNA]</scope>
    <source>
        <strain evidence="8 9">UASWS1507</strain>
    </source>
</reference>
<feature type="transmembrane region" description="Helical" evidence="6">
    <location>
        <begin position="117"/>
        <end position="138"/>
    </location>
</feature>
<feature type="transmembrane region" description="Helical" evidence="6">
    <location>
        <begin position="24"/>
        <end position="43"/>
    </location>
</feature>
<dbReference type="GO" id="GO:0022857">
    <property type="term" value="F:transmembrane transporter activity"/>
    <property type="evidence" value="ECO:0007669"/>
    <property type="project" value="InterPro"/>
</dbReference>
<evidence type="ECO:0000313" key="8">
    <source>
        <dbReference type="EMBL" id="OCX20555.1"/>
    </source>
</evidence>
<evidence type="ECO:0000256" key="5">
    <source>
        <dbReference type="ARBA" id="ARBA00023136"/>
    </source>
</evidence>
<dbReference type="Proteomes" id="UP000095143">
    <property type="component" value="Unassembled WGS sequence"/>
</dbReference>
<dbReference type="InterPro" id="IPR020846">
    <property type="entry name" value="MFS_dom"/>
</dbReference>
<evidence type="ECO:0000313" key="9">
    <source>
        <dbReference type="Proteomes" id="UP000095143"/>
    </source>
</evidence>
<feature type="transmembrane region" description="Helical" evidence="6">
    <location>
        <begin position="227"/>
        <end position="248"/>
    </location>
</feature>
<feature type="transmembrane region" description="Helical" evidence="6">
    <location>
        <begin position="92"/>
        <end position="111"/>
    </location>
</feature>
<feature type="transmembrane region" description="Helical" evidence="6">
    <location>
        <begin position="373"/>
        <end position="396"/>
    </location>
</feature>
<proteinExistence type="predicted"/>
<dbReference type="Gene3D" id="1.20.1250.20">
    <property type="entry name" value="MFS general substrate transporter like domains"/>
    <property type="match status" value="1"/>
</dbReference>
<dbReference type="CDD" id="cd17324">
    <property type="entry name" value="MFS_NepI_like"/>
    <property type="match status" value="1"/>
</dbReference>
<dbReference type="OrthoDB" id="9812189at2"/>
<dbReference type="InterPro" id="IPR050189">
    <property type="entry name" value="MFS_Efflux_Transporters"/>
</dbReference>
<gene>
    <name evidence="8" type="ORF">BBI10_13530</name>
</gene>
<dbReference type="PANTHER" id="PTHR43124:SF3">
    <property type="entry name" value="CHLORAMPHENICOL EFFLUX PUMP RV0191"/>
    <property type="match status" value="1"/>
</dbReference>
<keyword evidence="4 6" id="KW-1133">Transmembrane helix</keyword>
<feature type="transmembrane region" description="Helical" evidence="6">
    <location>
        <begin position="254"/>
        <end position="273"/>
    </location>
</feature>
<keyword evidence="3 6" id="KW-0812">Transmembrane</keyword>
<accession>A0A1C2E0V1</accession>
<dbReference type="Pfam" id="PF07690">
    <property type="entry name" value="MFS_1"/>
    <property type="match status" value="1"/>
</dbReference>
<evidence type="ECO:0000256" key="3">
    <source>
        <dbReference type="ARBA" id="ARBA00022692"/>
    </source>
</evidence>
<feature type="transmembrane region" description="Helical" evidence="6">
    <location>
        <begin position="63"/>
        <end position="85"/>
    </location>
</feature>
<dbReference type="RefSeq" id="WP_065989006.1">
    <property type="nucleotide sequence ID" value="NZ_MDEN01000062.1"/>
</dbReference>
<dbReference type="PANTHER" id="PTHR43124">
    <property type="entry name" value="PURINE EFFLUX PUMP PBUE"/>
    <property type="match status" value="1"/>
</dbReference>
<keyword evidence="5 6" id="KW-0472">Membrane</keyword>
<feature type="transmembrane region" description="Helical" evidence="6">
    <location>
        <begin position="309"/>
        <end position="333"/>
    </location>
</feature>
<evidence type="ECO:0000256" key="6">
    <source>
        <dbReference type="SAM" id="Phobius"/>
    </source>
</evidence>
<evidence type="ECO:0000256" key="4">
    <source>
        <dbReference type="ARBA" id="ARBA00022989"/>
    </source>
</evidence>
<dbReference type="EMBL" id="MDEN01000062">
    <property type="protein sequence ID" value="OCX20555.1"/>
    <property type="molecule type" value="Genomic_DNA"/>
</dbReference>
<keyword evidence="2" id="KW-1003">Cell membrane</keyword>
<comment type="subcellular location">
    <subcellularLocation>
        <location evidence="1">Cell membrane</location>
        <topology evidence="1">Multi-pass membrane protein</topology>
    </subcellularLocation>
</comment>
<evidence type="ECO:0000259" key="7">
    <source>
        <dbReference type="PROSITE" id="PS50850"/>
    </source>
</evidence>
<comment type="caution">
    <text evidence="8">The sequence shown here is derived from an EMBL/GenBank/DDBJ whole genome shotgun (WGS) entry which is preliminary data.</text>
</comment>
<feature type="domain" description="Major facilitator superfamily (MFS) profile" evidence="7">
    <location>
        <begin position="26"/>
        <end position="398"/>
    </location>
</feature>
<dbReference type="InterPro" id="IPR036259">
    <property type="entry name" value="MFS_trans_sf"/>
</dbReference>
<dbReference type="SUPFAM" id="SSF103473">
    <property type="entry name" value="MFS general substrate transporter"/>
    <property type="match status" value="1"/>
</dbReference>
<dbReference type="AlphaFoldDB" id="A0A1C2E0V1"/>
<organism evidence="8 9">
    <name type="scientific">Pseudomonas graminis</name>
    <dbReference type="NCBI Taxonomy" id="158627"/>
    <lineage>
        <taxon>Bacteria</taxon>
        <taxon>Pseudomonadati</taxon>
        <taxon>Pseudomonadota</taxon>
        <taxon>Gammaproteobacteria</taxon>
        <taxon>Pseudomonadales</taxon>
        <taxon>Pseudomonadaceae</taxon>
        <taxon>Pseudomonas</taxon>
    </lineage>
</organism>
<feature type="transmembrane region" description="Helical" evidence="6">
    <location>
        <begin position="150"/>
        <end position="176"/>
    </location>
</feature>
<dbReference type="PROSITE" id="PS50850">
    <property type="entry name" value="MFS"/>
    <property type="match status" value="1"/>
</dbReference>
<dbReference type="GO" id="GO:0005886">
    <property type="term" value="C:plasma membrane"/>
    <property type="evidence" value="ECO:0007669"/>
    <property type="project" value="UniProtKB-SubCell"/>
</dbReference>
<dbReference type="InterPro" id="IPR011701">
    <property type="entry name" value="MFS"/>
</dbReference>
<sequence>MHDLPVVSTHVTPMSSASPSWREWLSVYSVALGAFAFVTAEYLPVGVLPQIAESLDVTDGVAGLMVTVPGIIAAISAPAIILGAGRMNRRHLLLFLSLLLVLSNLICAVSPSLPIMLLGRGLLGISLGGFWAVAIAAAGRLVSESRAAKATALIFAGITLATVFGVPFGTFVSTVFSWRMSFVVTAGLGLIALAAQAITLPSLPSSEGLKARALRAFLSRGTARRSMLLLGTVVAAHFTGYTYVAPFLGQYAGFSPNAITGVLLGFGLVGMLANFAMAGTLTTHLRASLGAVIVLMVLAQLALPHLQGVGVILAVLVWGVAYGAIPLGVSSWMQLTSPQLPEASSAMLVTMFQVAIASGSLFGGLMVDHQGVSAALWLGAGLGLLGLAVMLSFGVARAPIAQALQR</sequence>
<feature type="transmembrane region" description="Helical" evidence="6">
    <location>
        <begin position="182"/>
        <end position="206"/>
    </location>
</feature>
<name>A0A1C2E0V1_9PSED</name>
<evidence type="ECO:0000256" key="2">
    <source>
        <dbReference type="ARBA" id="ARBA00022475"/>
    </source>
</evidence>
<feature type="transmembrane region" description="Helical" evidence="6">
    <location>
        <begin position="345"/>
        <end position="367"/>
    </location>
</feature>
<protein>
    <submittedName>
        <fullName evidence="8">MFS transporter</fullName>
    </submittedName>
</protein>
<evidence type="ECO:0000256" key="1">
    <source>
        <dbReference type="ARBA" id="ARBA00004651"/>
    </source>
</evidence>